<dbReference type="PANTHER" id="PTHR34614">
    <property type="match status" value="1"/>
</dbReference>
<evidence type="ECO:0000259" key="1">
    <source>
        <dbReference type="Pfam" id="PF14104"/>
    </source>
</evidence>
<dbReference type="Pfam" id="PF14104">
    <property type="entry name" value="DUF4277"/>
    <property type="match status" value="1"/>
</dbReference>
<dbReference type="KEGG" id="hhg:XM38_038550"/>
<protein>
    <recommendedName>
        <fullName evidence="1">DUF4277 domain-containing protein</fullName>
    </recommendedName>
</protein>
<dbReference type="InterPro" id="IPR025457">
    <property type="entry name" value="DUF4277"/>
</dbReference>
<evidence type="ECO:0000313" key="2">
    <source>
        <dbReference type="EMBL" id="ASC72895.1"/>
    </source>
</evidence>
<evidence type="ECO:0000313" key="3">
    <source>
        <dbReference type="Proteomes" id="UP000191901"/>
    </source>
</evidence>
<feature type="domain" description="DUF4277" evidence="1">
    <location>
        <begin position="2"/>
        <end position="95"/>
    </location>
</feature>
<organism evidence="2 3">
    <name type="scientific">Halomicronema hongdechloris C2206</name>
    <dbReference type="NCBI Taxonomy" id="1641165"/>
    <lineage>
        <taxon>Bacteria</taxon>
        <taxon>Bacillati</taxon>
        <taxon>Cyanobacteriota</taxon>
        <taxon>Cyanophyceae</taxon>
        <taxon>Nodosilineales</taxon>
        <taxon>Nodosilineaceae</taxon>
        <taxon>Halomicronema</taxon>
    </lineage>
</organism>
<reference evidence="2 3" key="1">
    <citation type="journal article" date="2016" name="Biochim. Biophys. Acta">
        <title>Characterization of red-shifted phycobilisomes isolated from the chlorophyll f-containing cyanobacterium Halomicronema hongdechloris.</title>
        <authorList>
            <person name="Li Y."/>
            <person name="Lin Y."/>
            <person name="Garvey C.J."/>
            <person name="Birch D."/>
            <person name="Corkery R.W."/>
            <person name="Loughlin P.C."/>
            <person name="Scheer H."/>
            <person name="Willows R.D."/>
            <person name="Chen M."/>
        </authorList>
    </citation>
    <scope>NUCLEOTIDE SEQUENCE [LARGE SCALE GENOMIC DNA]</scope>
    <source>
        <strain evidence="2 3">C2206</strain>
    </source>
</reference>
<dbReference type="STRING" id="1641165.XM38_03155"/>
<proteinExistence type="predicted"/>
<sequence>MQIENLDHLGLVAGLIDELGLVELSDDLIEPHCLEHVSAGQVVKAMILNALGFLSAPLYLFSEFFESKAVSHLLGEGVEAHHLNDDRLGRVLDDL</sequence>
<name>A0A1Z3HRJ1_9CYAN</name>
<accession>A0A1Z3HRJ1</accession>
<dbReference type="Proteomes" id="UP000191901">
    <property type="component" value="Chromosome"/>
</dbReference>
<dbReference type="EMBL" id="CP021983">
    <property type="protein sequence ID" value="ASC72895.1"/>
    <property type="molecule type" value="Genomic_DNA"/>
</dbReference>
<gene>
    <name evidence="2" type="ORF">XM38_038550</name>
</gene>
<dbReference type="PANTHER" id="PTHR34614:SF2">
    <property type="entry name" value="TRANSPOSASE IS4-LIKE DOMAIN-CONTAINING PROTEIN"/>
    <property type="match status" value="1"/>
</dbReference>
<keyword evidence="3" id="KW-1185">Reference proteome</keyword>
<dbReference type="AlphaFoldDB" id="A0A1Z3HRJ1"/>